<evidence type="ECO:0000256" key="1">
    <source>
        <dbReference type="SAM" id="SignalP"/>
    </source>
</evidence>
<dbReference type="GeneID" id="25286945"/>
<dbReference type="Proteomes" id="UP000027920">
    <property type="component" value="Unassembled WGS sequence"/>
</dbReference>
<dbReference type="RefSeq" id="XP_013254650.1">
    <property type="nucleotide sequence ID" value="XM_013399196.1"/>
</dbReference>
<evidence type="ECO:0000313" key="3">
    <source>
        <dbReference type="Proteomes" id="UP000027920"/>
    </source>
</evidence>
<dbReference type="HOGENOM" id="CLU_028658_1_0_1"/>
<keyword evidence="1" id="KW-0732">Signal</keyword>
<protein>
    <recommendedName>
        <fullName evidence="4">Peptidase M28 domain-containing protein</fullName>
    </recommendedName>
</protein>
<dbReference type="VEuPathDB" id="FungiDB:A1O9_12050"/>
<proteinExistence type="predicted"/>
<dbReference type="OrthoDB" id="4334193at2759"/>
<dbReference type="STRING" id="1182545.A0A072P8Z1"/>
<accession>A0A072P8Z1</accession>
<feature type="signal peptide" evidence="1">
    <location>
        <begin position="1"/>
        <end position="26"/>
    </location>
</feature>
<dbReference type="EMBL" id="AMGV01000020">
    <property type="protein sequence ID" value="KEF52060.1"/>
    <property type="molecule type" value="Genomic_DNA"/>
</dbReference>
<feature type="chain" id="PRO_5001681479" description="Peptidase M28 domain-containing protein" evidence="1">
    <location>
        <begin position="27"/>
        <end position="489"/>
    </location>
</feature>
<dbReference type="SUPFAM" id="SSF53187">
    <property type="entry name" value="Zn-dependent exopeptidases"/>
    <property type="match status" value="1"/>
</dbReference>
<reference evidence="2 3" key="1">
    <citation type="submission" date="2013-03" db="EMBL/GenBank/DDBJ databases">
        <title>The Genome Sequence of Exophiala aquamarina CBS 119918.</title>
        <authorList>
            <consortium name="The Broad Institute Genomics Platform"/>
            <person name="Cuomo C."/>
            <person name="de Hoog S."/>
            <person name="Gorbushina A."/>
            <person name="Walker B."/>
            <person name="Young S.K."/>
            <person name="Zeng Q."/>
            <person name="Gargeya S."/>
            <person name="Fitzgerald M."/>
            <person name="Haas B."/>
            <person name="Abouelleil A."/>
            <person name="Allen A.W."/>
            <person name="Alvarado L."/>
            <person name="Arachchi H.M."/>
            <person name="Berlin A.M."/>
            <person name="Chapman S.B."/>
            <person name="Gainer-Dewar J."/>
            <person name="Goldberg J."/>
            <person name="Griggs A."/>
            <person name="Gujja S."/>
            <person name="Hansen M."/>
            <person name="Howarth C."/>
            <person name="Imamovic A."/>
            <person name="Ireland A."/>
            <person name="Larimer J."/>
            <person name="McCowan C."/>
            <person name="Murphy C."/>
            <person name="Pearson M."/>
            <person name="Poon T.W."/>
            <person name="Priest M."/>
            <person name="Roberts A."/>
            <person name="Saif S."/>
            <person name="Shea T."/>
            <person name="Sisk P."/>
            <person name="Sykes S."/>
            <person name="Wortman J."/>
            <person name="Nusbaum C."/>
            <person name="Birren B."/>
        </authorList>
    </citation>
    <scope>NUCLEOTIDE SEQUENCE [LARGE SCALE GENOMIC DNA]</scope>
    <source>
        <strain evidence="2 3">CBS 119918</strain>
    </source>
</reference>
<sequence length="489" mass="53755">MATTNRFIAVIAAATCLFSWPNNVVGQSDLGWYAAEIGFLADLKSRVTGTPSHNKLIDHIECELYMLGLPVYSDYLNFTYNDQPLSPPRLSIGDEEVTVSAYAPYSGNTGLDGIEGELVDLTGPHEPPEWELASGKIAVVNITNNPADWRLSLHVWPGQPEWYIQTGVPTTTADTKIANLTNAGEAGVKGVVYAWENITPGNLYGQYTPFKRLYQGCPTVYVAGDASKAAIEGAKKNARAHLTLSGELIPNTTTRTIYTIVEGTKFKNESIILNTHTDGTNTVEENGHIALLAKAKHLLANPPERTTILVFVTGHMHQPAFSTTGRATSRWINDNPQYWRGEDGEMKAVGSTCVEHLGAAQWVEDLSTNSYYSAGNLTDELLYANTPEMLALLEKFWNGAYPGFLRVNDPIKQGVQFGEGEPLTDIHVPNFSLITVPLYLTAEMPGDFDERRLVDLPALKRQVDSFLQIWDVMDKMPLGTFGVVPAMEE</sequence>
<comment type="caution">
    <text evidence="2">The sequence shown here is derived from an EMBL/GenBank/DDBJ whole genome shotgun (WGS) entry which is preliminary data.</text>
</comment>
<organism evidence="2 3">
    <name type="scientific">Exophiala aquamarina CBS 119918</name>
    <dbReference type="NCBI Taxonomy" id="1182545"/>
    <lineage>
        <taxon>Eukaryota</taxon>
        <taxon>Fungi</taxon>
        <taxon>Dikarya</taxon>
        <taxon>Ascomycota</taxon>
        <taxon>Pezizomycotina</taxon>
        <taxon>Eurotiomycetes</taxon>
        <taxon>Chaetothyriomycetidae</taxon>
        <taxon>Chaetothyriales</taxon>
        <taxon>Herpotrichiellaceae</taxon>
        <taxon>Exophiala</taxon>
    </lineage>
</organism>
<evidence type="ECO:0000313" key="2">
    <source>
        <dbReference type="EMBL" id="KEF52060.1"/>
    </source>
</evidence>
<gene>
    <name evidence="2" type="ORF">A1O9_12050</name>
</gene>
<evidence type="ECO:0008006" key="4">
    <source>
        <dbReference type="Google" id="ProtNLM"/>
    </source>
</evidence>
<keyword evidence="3" id="KW-1185">Reference proteome</keyword>
<name>A0A072P8Z1_9EURO</name>
<dbReference type="AlphaFoldDB" id="A0A072P8Z1"/>